<dbReference type="InterPro" id="IPR029526">
    <property type="entry name" value="PGBD"/>
</dbReference>
<evidence type="ECO:0000313" key="3">
    <source>
        <dbReference type="Proteomes" id="UP000663879"/>
    </source>
</evidence>
<organism evidence="2 3">
    <name type="scientific">Brachionus calyciflorus</name>
    <dbReference type="NCBI Taxonomy" id="104777"/>
    <lineage>
        <taxon>Eukaryota</taxon>
        <taxon>Metazoa</taxon>
        <taxon>Spiralia</taxon>
        <taxon>Gnathifera</taxon>
        <taxon>Rotifera</taxon>
        <taxon>Eurotatoria</taxon>
        <taxon>Monogononta</taxon>
        <taxon>Pseudotrocha</taxon>
        <taxon>Ploima</taxon>
        <taxon>Brachionidae</taxon>
        <taxon>Brachionus</taxon>
    </lineage>
</organism>
<keyword evidence="3" id="KW-1185">Reference proteome</keyword>
<dbReference type="EMBL" id="CAJNOC010003351">
    <property type="protein sequence ID" value="CAF0978925.1"/>
    <property type="molecule type" value="Genomic_DNA"/>
</dbReference>
<comment type="caution">
    <text evidence="2">The sequence shown here is derived from an EMBL/GenBank/DDBJ whole genome shotgun (WGS) entry which is preliminary data.</text>
</comment>
<dbReference type="AlphaFoldDB" id="A0A814EZC9"/>
<dbReference type="PANTHER" id="PTHR46599:SF6">
    <property type="entry name" value="DUAL SPECIFICITY PHOSPHATASE 26"/>
    <property type="match status" value="1"/>
</dbReference>
<evidence type="ECO:0000313" key="2">
    <source>
        <dbReference type="EMBL" id="CAF0978925.1"/>
    </source>
</evidence>
<proteinExistence type="predicted"/>
<reference evidence="2" key="1">
    <citation type="submission" date="2021-02" db="EMBL/GenBank/DDBJ databases">
        <authorList>
            <person name="Nowell W R."/>
        </authorList>
    </citation>
    <scope>NUCLEOTIDE SEQUENCE</scope>
    <source>
        <strain evidence="2">Ploen Becks lab</strain>
    </source>
</reference>
<dbReference type="Proteomes" id="UP000663879">
    <property type="component" value="Unassembled WGS sequence"/>
</dbReference>
<name>A0A814EZC9_9BILA</name>
<dbReference type="PANTHER" id="PTHR46599">
    <property type="entry name" value="PIGGYBAC TRANSPOSABLE ELEMENT-DERIVED PROTEIN 4"/>
    <property type="match status" value="1"/>
</dbReference>
<sequence length="175" mass="20601">MNEFEVTDKNFDPKMAFVESPGTAILNNKQNWSEIGLTSYATIRIDSTCFSSFLVIFDRTMIKTIVNHTNEEAENKKSDFKLSEIDLLFFMAVLLCRGVFCLKMSLKRIWSIKYSFPMVRTFCSKNKFVLIMRFLRFDNKTQRKSRVEGDKFTLIRSVWKLFIENSISSFNPDKY</sequence>
<gene>
    <name evidence="2" type="ORF">OXX778_LOCUS15314</name>
</gene>
<accession>A0A814EZC9</accession>
<protein>
    <recommendedName>
        <fullName evidence="1">PiggyBac transposable element-derived protein domain-containing protein</fullName>
    </recommendedName>
</protein>
<feature type="domain" description="PiggyBac transposable element-derived protein" evidence="1">
    <location>
        <begin position="53"/>
        <end position="174"/>
    </location>
</feature>
<dbReference type="Pfam" id="PF13843">
    <property type="entry name" value="DDE_Tnp_1_7"/>
    <property type="match status" value="1"/>
</dbReference>
<evidence type="ECO:0000259" key="1">
    <source>
        <dbReference type="Pfam" id="PF13843"/>
    </source>
</evidence>
<dbReference type="OrthoDB" id="8123139at2759"/>